<keyword evidence="1" id="KW-0479">Metal-binding</keyword>
<dbReference type="GO" id="GO:0008270">
    <property type="term" value="F:zinc ion binding"/>
    <property type="evidence" value="ECO:0007669"/>
    <property type="project" value="UniProtKB-KW"/>
</dbReference>
<dbReference type="Pfam" id="PF22936">
    <property type="entry name" value="Pol_BBD"/>
    <property type="match status" value="1"/>
</dbReference>
<feature type="region of interest" description="Disordered" evidence="3">
    <location>
        <begin position="403"/>
        <end position="427"/>
    </location>
</feature>
<feature type="compositionally biased region" description="Basic and acidic residues" evidence="3">
    <location>
        <begin position="710"/>
        <end position="719"/>
    </location>
</feature>
<keyword evidence="1" id="KW-0863">Zinc-finger</keyword>
<feature type="compositionally biased region" description="Polar residues" evidence="3">
    <location>
        <begin position="418"/>
        <end position="427"/>
    </location>
</feature>
<accession>A0A8T1YSD8</accession>
<dbReference type="Proteomes" id="UP000694251">
    <property type="component" value="Chromosome 12"/>
</dbReference>
<proteinExistence type="predicted"/>
<dbReference type="OrthoDB" id="1112795at2759"/>
<comment type="caution">
    <text evidence="5">The sequence shown here is derived from an EMBL/GenBank/DDBJ whole genome shotgun (WGS) entry which is preliminary data.</text>
</comment>
<feature type="compositionally biased region" description="Basic and acidic residues" evidence="3">
    <location>
        <begin position="233"/>
        <end position="243"/>
    </location>
</feature>
<dbReference type="GO" id="GO:0003676">
    <property type="term" value="F:nucleic acid binding"/>
    <property type="evidence" value="ECO:0007669"/>
    <property type="project" value="InterPro"/>
</dbReference>
<evidence type="ECO:0000256" key="3">
    <source>
        <dbReference type="SAM" id="MobiDB-lite"/>
    </source>
</evidence>
<feature type="domain" description="CCHC-type" evidence="4">
    <location>
        <begin position="458"/>
        <end position="471"/>
    </location>
</feature>
<dbReference type="PROSITE" id="PS50158">
    <property type="entry name" value="ZF_CCHC"/>
    <property type="match status" value="1"/>
</dbReference>
<evidence type="ECO:0000313" key="6">
    <source>
        <dbReference type="Proteomes" id="UP000694251"/>
    </source>
</evidence>
<evidence type="ECO:0000313" key="5">
    <source>
        <dbReference type="EMBL" id="KAG7548882.1"/>
    </source>
</evidence>
<feature type="coiled-coil region" evidence="2">
    <location>
        <begin position="319"/>
        <end position="367"/>
    </location>
</feature>
<dbReference type="SMART" id="SM00343">
    <property type="entry name" value="ZnF_C2HC"/>
    <property type="match status" value="1"/>
</dbReference>
<keyword evidence="6" id="KW-1185">Reference proteome</keyword>
<dbReference type="PANTHER" id="PTHR11439:SF484">
    <property type="entry name" value="REVERSE TRANSCRIPTASE TY1_COPIA-TYPE DOMAIN-CONTAINING PROTEIN"/>
    <property type="match status" value="1"/>
</dbReference>
<gene>
    <name evidence="5" type="ORF">ISN44_As12g040300</name>
</gene>
<organism evidence="5 6">
    <name type="scientific">Arabidopsis suecica</name>
    <name type="common">Swedish thale-cress</name>
    <name type="synonym">Cardaminopsis suecica</name>
    <dbReference type="NCBI Taxonomy" id="45249"/>
    <lineage>
        <taxon>Eukaryota</taxon>
        <taxon>Viridiplantae</taxon>
        <taxon>Streptophyta</taxon>
        <taxon>Embryophyta</taxon>
        <taxon>Tracheophyta</taxon>
        <taxon>Spermatophyta</taxon>
        <taxon>Magnoliopsida</taxon>
        <taxon>eudicotyledons</taxon>
        <taxon>Gunneridae</taxon>
        <taxon>Pentapetalae</taxon>
        <taxon>rosids</taxon>
        <taxon>malvids</taxon>
        <taxon>Brassicales</taxon>
        <taxon>Brassicaceae</taxon>
        <taxon>Camelineae</taxon>
        <taxon>Arabidopsis</taxon>
    </lineage>
</organism>
<evidence type="ECO:0000259" key="4">
    <source>
        <dbReference type="PROSITE" id="PS50158"/>
    </source>
</evidence>
<keyword evidence="1" id="KW-0862">Zinc</keyword>
<dbReference type="EMBL" id="JAEFBJ010000012">
    <property type="protein sequence ID" value="KAG7548882.1"/>
    <property type="molecule type" value="Genomic_DNA"/>
</dbReference>
<dbReference type="InterPro" id="IPR001878">
    <property type="entry name" value="Znf_CCHC"/>
</dbReference>
<dbReference type="InterPro" id="IPR054722">
    <property type="entry name" value="PolX-like_BBD"/>
</dbReference>
<keyword evidence="2" id="KW-0175">Coiled coil</keyword>
<dbReference type="AlphaFoldDB" id="A0A8T1YSD8"/>
<name>A0A8T1YSD8_ARASU</name>
<feature type="compositionally biased region" description="Polar residues" evidence="3">
    <location>
        <begin position="720"/>
        <end position="731"/>
    </location>
</feature>
<feature type="region of interest" description="Disordered" evidence="3">
    <location>
        <begin position="709"/>
        <end position="731"/>
    </location>
</feature>
<evidence type="ECO:0000256" key="1">
    <source>
        <dbReference type="PROSITE-ProRule" id="PRU00047"/>
    </source>
</evidence>
<protein>
    <submittedName>
        <fullName evidence="5">Zinc finger CCHC-type superfamily</fullName>
    </submittedName>
</protein>
<dbReference type="PANTHER" id="PTHR11439">
    <property type="entry name" value="GAG-POL-RELATED RETROTRANSPOSON"/>
    <property type="match status" value="1"/>
</dbReference>
<reference evidence="5 6" key="1">
    <citation type="submission" date="2020-12" db="EMBL/GenBank/DDBJ databases">
        <title>Concerted genomic and epigenomic changes stabilize Arabidopsis allopolyploids.</title>
        <authorList>
            <person name="Chen Z."/>
        </authorList>
    </citation>
    <scope>NUCLEOTIDE SEQUENCE [LARGE SCALE GENOMIC DNA]</scope>
    <source>
        <strain evidence="5">As9502</strain>
        <tissue evidence="5">Leaf</tissue>
    </source>
</reference>
<sequence>MENTQQIVAITKHLKLDPEHYGYWKVQMKQMIQGIDLEAWIAVEDGWNHPTVTGTDGIKNPKPKKEWTTEEKNEAKFNAKALSAIFGSLPMNQFTPSEFENLNMGEDDSVDDFSSKLSAIQQEAVVLGKTYKDKKLVKKFLRSLPSKVQAHISAIEVSLNSDEMKFDQVVGMMKAYELKMKKKDQPVDKGVALMAADNQKESLEDIVGLIARKFFKKFEKGQRNVSSSNNNRFQRDKEKKKDCLGLNNSRNKSYVTWSESDSEEEDGVDILNNFMAHLGIIEEGAEDEGAESDDEEMNLSIDEQLMVLVEDSMTKKGEIQALTSENKKLSEKVSSLEKELSEEKQKISEERQKNSELSRKLEDQLKNIRMLSSGTKELEKVLTAGRTSNVSWGLGYQGGGVRSTTNFVKGSSQDENRNPPQQVKSNPRSVLTAANRLNQRAQPQQPVYMYGGGRATGCWYCGKPGHYKANCYRYLNKIKQAILQNHYYWNDKRPAQIWIKKEDLYCNMALISEESTTCNAEVNWFFDSGCSQHMTGNEQLLRSLEFSSSRRVMLGDGSHCIIRGQGRTTDIDQPLLEKVQLVEGLKANLISISRLCDDGCEVSFTNSTCKVLDAQGNVKFTGLRTENHCYEWTSNGDGQRLQDDEFNEVTTVGEDGWEEDEAAVIAGTVSTTIVPVFESQNVSLDVSASQLTKPLVASEIPTLQDILQQSHHDGSEVQQHENPSLQSLTGEIQGESSVVSLTRVASEVTATRPLSVTGPQQFVKQEIYRTEWRNIMQDEVRQLQAHGRDSNDAHWRNSSRLTAMHETAIHKTYLIAQGYEEVEGVFLNEVFPPMRFLDTIKFLVGVACVLNAKLHRLDVAPSEPAIYNRLVDIVLAQDYTSGSVNKFLFTQSTEQGIAMIYIVGLHLVGLSTCQANIDLLFTTLGQQLEVLYHGELTEIFGLQIQQLEEGILVTQSEYIRQLMMRFSMEMDNTVKTPISRRWNRVLNNDGEEIDRTVYMEMIGSPEFVTATRPDIVFAVGICSEHQDTPHAHHFRAVKRILKYIKGTMNLGLYFNKHTDGNLSSYASGYPTRILNEHRNVCGGCFFSRRQLIFVVQQDEVNASFAN</sequence>
<feature type="region of interest" description="Disordered" evidence="3">
    <location>
        <begin position="224"/>
        <end position="245"/>
    </location>
</feature>
<evidence type="ECO:0000256" key="2">
    <source>
        <dbReference type="SAM" id="Coils"/>
    </source>
</evidence>